<evidence type="ECO:0000259" key="4">
    <source>
        <dbReference type="PROSITE" id="PS51077"/>
    </source>
</evidence>
<accession>A0A8J3MEG0</accession>
<dbReference type="GO" id="GO:0045892">
    <property type="term" value="P:negative regulation of DNA-templated transcription"/>
    <property type="evidence" value="ECO:0007669"/>
    <property type="project" value="TreeGrafter"/>
</dbReference>
<organism evidence="6 7">
    <name type="scientific">Pseudodonghicola xiamenensis</name>
    <dbReference type="NCBI Taxonomy" id="337702"/>
    <lineage>
        <taxon>Bacteria</taxon>
        <taxon>Pseudomonadati</taxon>
        <taxon>Pseudomonadota</taxon>
        <taxon>Alphaproteobacteria</taxon>
        <taxon>Rhodobacterales</taxon>
        <taxon>Paracoccaceae</taxon>
        <taxon>Pseudodonghicola</taxon>
    </lineage>
</organism>
<proteinExistence type="predicted"/>
<evidence type="ECO:0000259" key="5">
    <source>
        <dbReference type="PROSITE" id="PS51078"/>
    </source>
</evidence>
<dbReference type="InterPro" id="IPR005471">
    <property type="entry name" value="Tscrpt_reg_IclR_N"/>
</dbReference>
<dbReference type="GO" id="GO:0003677">
    <property type="term" value="F:DNA binding"/>
    <property type="evidence" value="ECO:0007669"/>
    <property type="project" value="UniProtKB-KW"/>
</dbReference>
<dbReference type="InterPro" id="IPR014757">
    <property type="entry name" value="Tscrpt_reg_IclR_C"/>
</dbReference>
<evidence type="ECO:0000256" key="3">
    <source>
        <dbReference type="ARBA" id="ARBA00023163"/>
    </source>
</evidence>
<feature type="domain" description="HTH iclR-type" evidence="4">
    <location>
        <begin position="30"/>
        <end position="92"/>
    </location>
</feature>
<dbReference type="InterPro" id="IPR036390">
    <property type="entry name" value="WH_DNA-bd_sf"/>
</dbReference>
<dbReference type="Pfam" id="PF01614">
    <property type="entry name" value="IclR_C"/>
    <property type="match status" value="1"/>
</dbReference>
<name>A0A8J3MEG0_9RHOB</name>
<feature type="domain" description="IclR-ED" evidence="5">
    <location>
        <begin position="93"/>
        <end position="274"/>
    </location>
</feature>
<dbReference type="Gene3D" id="1.10.10.10">
    <property type="entry name" value="Winged helix-like DNA-binding domain superfamily/Winged helix DNA-binding domain"/>
    <property type="match status" value="1"/>
</dbReference>
<dbReference type="InterPro" id="IPR036388">
    <property type="entry name" value="WH-like_DNA-bd_sf"/>
</dbReference>
<dbReference type="PANTHER" id="PTHR30136">
    <property type="entry name" value="HELIX-TURN-HELIX TRANSCRIPTIONAL REGULATOR, ICLR FAMILY"/>
    <property type="match status" value="1"/>
</dbReference>
<dbReference type="InterPro" id="IPR029016">
    <property type="entry name" value="GAF-like_dom_sf"/>
</dbReference>
<dbReference type="PROSITE" id="PS51078">
    <property type="entry name" value="ICLR_ED"/>
    <property type="match status" value="1"/>
</dbReference>
<dbReference type="Gene3D" id="3.30.450.40">
    <property type="match status" value="1"/>
</dbReference>
<dbReference type="SUPFAM" id="SSF55781">
    <property type="entry name" value="GAF domain-like"/>
    <property type="match status" value="1"/>
</dbReference>
<reference evidence="6" key="2">
    <citation type="submission" date="2020-09" db="EMBL/GenBank/DDBJ databases">
        <authorList>
            <person name="Sun Q."/>
            <person name="Zhou Y."/>
        </authorList>
    </citation>
    <scope>NUCLEOTIDE SEQUENCE</scope>
    <source>
        <strain evidence="6">CGMCC 1.7081</strain>
    </source>
</reference>
<dbReference type="Pfam" id="PF09339">
    <property type="entry name" value="HTH_IclR"/>
    <property type="match status" value="1"/>
</dbReference>
<dbReference type="InterPro" id="IPR050707">
    <property type="entry name" value="HTH_MetabolicPath_Reg"/>
</dbReference>
<dbReference type="PROSITE" id="PS51077">
    <property type="entry name" value="HTH_ICLR"/>
    <property type="match status" value="1"/>
</dbReference>
<dbReference type="PANTHER" id="PTHR30136:SF34">
    <property type="entry name" value="TRANSCRIPTIONAL REGULATOR"/>
    <property type="match status" value="1"/>
</dbReference>
<evidence type="ECO:0000313" key="6">
    <source>
        <dbReference type="EMBL" id="GHH03631.1"/>
    </source>
</evidence>
<dbReference type="SUPFAM" id="SSF46785">
    <property type="entry name" value="Winged helix' DNA-binding domain"/>
    <property type="match status" value="1"/>
</dbReference>
<protein>
    <submittedName>
        <fullName evidence="6">Transcriptional regulator</fullName>
    </submittedName>
</protein>
<dbReference type="RefSeq" id="WP_154664440.1">
    <property type="nucleotide sequence ID" value="NZ_BNAP01000038.1"/>
</dbReference>
<evidence type="ECO:0000256" key="1">
    <source>
        <dbReference type="ARBA" id="ARBA00023015"/>
    </source>
</evidence>
<sequence length="274" mass="30563">MTGFVNRSHHHSESGARKLDDAIENDPLFLRATARTMMVLSAFHEADRPMSLTEIARTAGLDRSSTQRIVHTLRQLGYLQRDPHDRGYIPGIRIYDHIFDAMRLNDLLQPAVPLLLDLRRNVNERVDLSLIDDLRLVYAARLPPKREVLHAMLVGLSVPIYCTSAGWAMLSHLPEDQARDIIRRSDRRSYTSRTLVDEDAIMEKASMAAQQGYVVAEEQLLPGEIAIGAAILNAERRPIAAVTVTALLSDWTAEDFTHAVAPSLVQTVSALGRA</sequence>
<dbReference type="EMBL" id="BNAP01000038">
    <property type="protein sequence ID" value="GHH03631.1"/>
    <property type="molecule type" value="Genomic_DNA"/>
</dbReference>
<keyword evidence="7" id="KW-1185">Reference proteome</keyword>
<dbReference type="AlphaFoldDB" id="A0A8J3MEG0"/>
<dbReference type="GO" id="GO:0003700">
    <property type="term" value="F:DNA-binding transcription factor activity"/>
    <property type="evidence" value="ECO:0007669"/>
    <property type="project" value="TreeGrafter"/>
</dbReference>
<evidence type="ECO:0000313" key="7">
    <source>
        <dbReference type="Proteomes" id="UP000611500"/>
    </source>
</evidence>
<keyword evidence="3" id="KW-0804">Transcription</keyword>
<dbReference type="Proteomes" id="UP000611500">
    <property type="component" value="Unassembled WGS sequence"/>
</dbReference>
<dbReference type="SMART" id="SM00346">
    <property type="entry name" value="HTH_ICLR"/>
    <property type="match status" value="1"/>
</dbReference>
<evidence type="ECO:0000256" key="2">
    <source>
        <dbReference type="ARBA" id="ARBA00023125"/>
    </source>
</evidence>
<keyword evidence="2" id="KW-0238">DNA-binding</keyword>
<comment type="caution">
    <text evidence="6">The sequence shown here is derived from an EMBL/GenBank/DDBJ whole genome shotgun (WGS) entry which is preliminary data.</text>
</comment>
<reference evidence="6" key="1">
    <citation type="journal article" date="2014" name="Int. J. Syst. Evol. Microbiol.">
        <title>Complete genome sequence of Corynebacterium casei LMG S-19264T (=DSM 44701T), isolated from a smear-ripened cheese.</title>
        <authorList>
            <consortium name="US DOE Joint Genome Institute (JGI-PGF)"/>
            <person name="Walter F."/>
            <person name="Albersmeier A."/>
            <person name="Kalinowski J."/>
            <person name="Ruckert C."/>
        </authorList>
    </citation>
    <scope>NUCLEOTIDE SEQUENCE</scope>
    <source>
        <strain evidence="6">CGMCC 1.7081</strain>
    </source>
</reference>
<keyword evidence="1" id="KW-0805">Transcription regulation</keyword>
<gene>
    <name evidence="6" type="ORF">GCM10010961_41760</name>
</gene>